<dbReference type="GO" id="GO:0044208">
    <property type="term" value="P:'de novo' AMP biosynthetic process"/>
    <property type="evidence" value="ECO:0007669"/>
    <property type="project" value="UniProtKB-UniRule"/>
</dbReference>
<keyword evidence="4 8" id="KW-0547">Nucleotide-binding</keyword>
<evidence type="ECO:0000256" key="2">
    <source>
        <dbReference type="ARBA" id="ARBA00022598"/>
    </source>
</evidence>
<feature type="active site" description="Proton donor" evidence="8">
    <location>
        <position position="41"/>
    </location>
</feature>
<dbReference type="NCBIfam" id="NF002223">
    <property type="entry name" value="PRK01117.1"/>
    <property type="match status" value="1"/>
</dbReference>
<feature type="binding site" evidence="8">
    <location>
        <position position="304"/>
    </location>
    <ligand>
        <name>GTP</name>
        <dbReference type="ChEBI" id="CHEBI:37565"/>
    </ligand>
</feature>
<feature type="binding site" evidence="8">
    <location>
        <position position="13"/>
    </location>
    <ligand>
        <name>Mg(2+)</name>
        <dbReference type="ChEBI" id="CHEBI:18420"/>
    </ligand>
</feature>
<feature type="binding site" evidence="8">
    <location>
        <begin position="298"/>
        <end position="304"/>
    </location>
    <ligand>
        <name>substrate</name>
    </ligand>
</feature>
<keyword evidence="6 8" id="KW-0460">Magnesium</keyword>
<dbReference type="HAMAP" id="MF_00011">
    <property type="entry name" value="Adenylosucc_synth"/>
    <property type="match status" value="1"/>
</dbReference>
<dbReference type="Proteomes" id="UP000053947">
    <property type="component" value="Unassembled WGS sequence"/>
</dbReference>
<dbReference type="GO" id="GO:0046040">
    <property type="term" value="P:IMP metabolic process"/>
    <property type="evidence" value="ECO:0007669"/>
    <property type="project" value="TreeGrafter"/>
</dbReference>
<evidence type="ECO:0000313" key="11">
    <source>
        <dbReference type="Proteomes" id="UP000053947"/>
    </source>
</evidence>
<feature type="binding site" description="in other chain" evidence="8">
    <location>
        <begin position="38"/>
        <end position="41"/>
    </location>
    <ligand>
        <name>IMP</name>
        <dbReference type="ChEBI" id="CHEBI:58053"/>
        <note>ligand shared between dimeric partners</note>
    </ligand>
</feature>
<comment type="subunit">
    <text evidence="1 8">Homodimer.</text>
</comment>
<organism evidence="10 11">
    <name type="scientific">Dehalogenimonas alkenigignens</name>
    <dbReference type="NCBI Taxonomy" id="1217799"/>
    <lineage>
        <taxon>Bacteria</taxon>
        <taxon>Bacillati</taxon>
        <taxon>Chloroflexota</taxon>
        <taxon>Dehalococcoidia</taxon>
        <taxon>Dehalococcoidales</taxon>
        <taxon>Dehalococcoidaceae</taxon>
        <taxon>Dehalogenimonas</taxon>
    </lineage>
</organism>
<proteinExistence type="inferred from homology"/>
<feature type="binding site" description="in other chain" evidence="8">
    <location>
        <position position="128"/>
    </location>
    <ligand>
        <name>IMP</name>
        <dbReference type="ChEBI" id="CHEBI:58053"/>
        <note>ligand shared between dimeric partners</note>
    </ligand>
</feature>
<evidence type="ECO:0000256" key="8">
    <source>
        <dbReference type="HAMAP-Rule" id="MF_00011"/>
    </source>
</evidence>
<dbReference type="OrthoDB" id="9807553at2"/>
<sequence length="428" mass="46573">MPVTIIVGAQWGDEGKGKVIDMLAERADAVVRFSGGDNAGHTVMNSQGTFKLHLIPSGVFNPDCVCVIGNGVVVNPEIFISERRELNGRGVSTDNVFISDRAHLVMPYHIQLDGLEERARGNKSLGTTLRGIGPAFADKVARMGIRAGDLLDPEILRSRLEYVLEYKNKILTKLYGEPSLEIESLYRLCIGYAEALRANIKETSSLLNEMVDQGKSVILEGAQGALLDTDFGTYPYATSSSPLSAGGCLGAGIGPTRVDNVLGVFKAYCSRVGAGPFPTELLDATGDRIRELAHEYGTTTGRPRRIGWFDGVAARFSARINGMTGMAVTRLDILDSFDEIKVCTAYRLDGETLTDFPAEPGALNRCQPVYETLPGWKQQTTGLTSLTELPRQAREFLSRLEELAGCQACYVCIGPVREQTIELRSLTR</sequence>
<feature type="binding site" description="in other chain" evidence="8">
    <location>
        <begin position="13"/>
        <end position="16"/>
    </location>
    <ligand>
        <name>IMP</name>
        <dbReference type="ChEBI" id="CHEBI:58053"/>
        <note>ligand shared between dimeric partners</note>
    </ligand>
</feature>
<reference evidence="10 11" key="1">
    <citation type="submission" date="2015-06" db="EMBL/GenBank/DDBJ databases">
        <title>Genome sequence of the organohalide-respiring Dehalogenimonas alkenigignens type strain (IP3-3T).</title>
        <authorList>
            <person name="Key T.A."/>
            <person name="Richmond D.P."/>
            <person name="Bowman K.S."/>
            <person name="Cho Y.-J."/>
            <person name="Chun J."/>
            <person name="da Costa M.S."/>
            <person name="Rainey F.A."/>
            <person name="Moe W.M."/>
        </authorList>
    </citation>
    <scope>NUCLEOTIDE SEQUENCE [LARGE SCALE GENOMIC DNA]</scope>
    <source>
        <strain evidence="10 11">IP3-3</strain>
    </source>
</reference>
<dbReference type="InterPro" id="IPR027417">
    <property type="entry name" value="P-loop_NTPase"/>
</dbReference>
<feature type="binding site" evidence="8">
    <location>
        <begin position="40"/>
        <end position="42"/>
    </location>
    <ligand>
        <name>GTP</name>
        <dbReference type="ChEBI" id="CHEBI:37565"/>
    </ligand>
</feature>
<evidence type="ECO:0000256" key="9">
    <source>
        <dbReference type="RuleBase" id="RU000520"/>
    </source>
</evidence>
<dbReference type="UniPathway" id="UPA00075">
    <property type="reaction ID" value="UER00335"/>
</dbReference>
<dbReference type="GO" id="GO:0005737">
    <property type="term" value="C:cytoplasm"/>
    <property type="evidence" value="ECO:0007669"/>
    <property type="project" value="UniProtKB-SubCell"/>
</dbReference>
<dbReference type="PROSITE" id="PS01266">
    <property type="entry name" value="ADENYLOSUCCIN_SYN_1"/>
    <property type="match status" value="1"/>
</dbReference>
<keyword evidence="7 8" id="KW-0342">GTP-binding</keyword>
<evidence type="ECO:0000256" key="6">
    <source>
        <dbReference type="ARBA" id="ARBA00022842"/>
    </source>
</evidence>
<evidence type="ECO:0000256" key="4">
    <source>
        <dbReference type="ARBA" id="ARBA00022741"/>
    </source>
</evidence>
<dbReference type="NCBIfam" id="TIGR00184">
    <property type="entry name" value="purA"/>
    <property type="match status" value="1"/>
</dbReference>
<evidence type="ECO:0000256" key="3">
    <source>
        <dbReference type="ARBA" id="ARBA00022723"/>
    </source>
</evidence>
<evidence type="ECO:0000256" key="7">
    <source>
        <dbReference type="ARBA" id="ARBA00023134"/>
    </source>
</evidence>
<keyword evidence="8" id="KW-0963">Cytoplasm</keyword>
<dbReference type="GO" id="GO:0004019">
    <property type="term" value="F:adenylosuccinate synthase activity"/>
    <property type="evidence" value="ECO:0007669"/>
    <property type="project" value="UniProtKB-UniRule"/>
</dbReference>
<comment type="catalytic activity">
    <reaction evidence="8 9">
        <text>IMP + L-aspartate + GTP = N(6)-(1,2-dicarboxyethyl)-AMP + GDP + phosphate + 2 H(+)</text>
        <dbReference type="Rhea" id="RHEA:15753"/>
        <dbReference type="ChEBI" id="CHEBI:15378"/>
        <dbReference type="ChEBI" id="CHEBI:29991"/>
        <dbReference type="ChEBI" id="CHEBI:37565"/>
        <dbReference type="ChEBI" id="CHEBI:43474"/>
        <dbReference type="ChEBI" id="CHEBI:57567"/>
        <dbReference type="ChEBI" id="CHEBI:58053"/>
        <dbReference type="ChEBI" id="CHEBI:58189"/>
        <dbReference type="EC" id="6.3.4.4"/>
    </reaction>
</comment>
<comment type="cofactor">
    <cofactor evidence="8">
        <name>Mg(2+)</name>
        <dbReference type="ChEBI" id="CHEBI:18420"/>
    </cofactor>
    <text evidence="8">Binds 1 Mg(2+) ion per subunit.</text>
</comment>
<keyword evidence="5 8" id="KW-0658">Purine biosynthesis</keyword>
<feature type="binding site" description="in other chain" evidence="8">
    <location>
        <position position="223"/>
    </location>
    <ligand>
        <name>IMP</name>
        <dbReference type="ChEBI" id="CHEBI:58053"/>
        <note>ligand shared between dimeric partners</note>
    </ligand>
</feature>
<dbReference type="Pfam" id="PF00709">
    <property type="entry name" value="Adenylsucc_synt"/>
    <property type="match status" value="1"/>
</dbReference>
<protein>
    <recommendedName>
        <fullName evidence="8 9">Adenylosuccinate synthetase</fullName>
        <shortName evidence="8">AMPSase</shortName>
        <shortName evidence="8">AdSS</shortName>
        <ecNumber evidence="8 9">6.3.4.4</ecNumber>
    </recommendedName>
    <alternativeName>
        <fullName evidence="8">IMP--aspartate ligase</fullName>
    </alternativeName>
</protein>
<dbReference type="InterPro" id="IPR042110">
    <property type="entry name" value="Adenylosuccinate_synth_dom2"/>
</dbReference>
<dbReference type="SUPFAM" id="SSF52540">
    <property type="entry name" value="P-loop containing nucleoside triphosphate hydrolases"/>
    <property type="match status" value="1"/>
</dbReference>
<dbReference type="STRING" id="1217799.DEALK_12050"/>
<dbReference type="RefSeq" id="WP_058439357.1">
    <property type="nucleotide sequence ID" value="NZ_KQ758903.1"/>
</dbReference>
<feature type="binding site" description="in other chain" evidence="8">
    <location>
        <position position="302"/>
    </location>
    <ligand>
        <name>IMP</name>
        <dbReference type="ChEBI" id="CHEBI:58053"/>
        <note>ligand shared between dimeric partners</note>
    </ligand>
</feature>
<dbReference type="Gene3D" id="3.40.440.10">
    <property type="entry name" value="Adenylosuccinate Synthetase, subunit A, domain 1"/>
    <property type="match status" value="1"/>
</dbReference>
<keyword evidence="11" id="KW-1185">Reference proteome</keyword>
<comment type="caution">
    <text evidence="10">The sequence shown here is derived from an EMBL/GenBank/DDBJ whole genome shotgun (WGS) entry which is preliminary data.</text>
</comment>
<feature type="binding site" evidence="8">
    <location>
        <position position="142"/>
    </location>
    <ligand>
        <name>IMP</name>
        <dbReference type="ChEBI" id="CHEBI:58053"/>
        <note>ligand shared between dimeric partners</note>
    </ligand>
</feature>
<dbReference type="PANTHER" id="PTHR11846">
    <property type="entry name" value="ADENYLOSUCCINATE SYNTHETASE"/>
    <property type="match status" value="1"/>
</dbReference>
<dbReference type="PATRIC" id="fig|1217799.6.peg.1247"/>
<dbReference type="GO" id="GO:0000287">
    <property type="term" value="F:magnesium ion binding"/>
    <property type="evidence" value="ECO:0007669"/>
    <property type="project" value="UniProtKB-UniRule"/>
</dbReference>
<dbReference type="Gene3D" id="3.90.170.10">
    <property type="entry name" value="Adenylosuccinate Synthetase, subunit A, domain 3"/>
    <property type="match status" value="1"/>
</dbReference>
<comment type="subcellular location">
    <subcellularLocation>
        <location evidence="8">Cytoplasm</location>
    </subcellularLocation>
</comment>
<comment type="similarity">
    <text evidence="8 9">Belongs to the adenylosuccinate synthetase family.</text>
</comment>
<dbReference type="InterPro" id="IPR018220">
    <property type="entry name" value="Adenylosuccin_syn_GTP-bd"/>
</dbReference>
<feature type="active site" description="Proton acceptor" evidence="8">
    <location>
        <position position="13"/>
    </location>
</feature>
<comment type="pathway">
    <text evidence="8 9">Purine metabolism; AMP biosynthesis via de novo pathway; AMP from IMP: step 1/2.</text>
</comment>
<dbReference type="FunFam" id="1.10.300.10:FF:000001">
    <property type="entry name" value="Adenylosuccinate synthetase"/>
    <property type="match status" value="1"/>
</dbReference>
<dbReference type="InterPro" id="IPR042109">
    <property type="entry name" value="Adenylosuccinate_synth_dom1"/>
</dbReference>
<accession>A0A0W0GIH1</accession>
<feature type="binding site" evidence="8">
    <location>
        <begin position="330"/>
        <end position="332"/>
    </location>
    <ligand>
        <name>GTP</name>
        <dbReference type="ChEBI" id="CHEBI:37565"/>
    </ligand>
</feature>
<keyword evidence="2 8" id="KW-0436">Ligase</keyword>
<feature type="binding site" evidence="8">
    <location>
        <begin position="412"/>
        <end position="414"/>
    </location>
    <ligand>
        <name>GTP</name>
        <dbReference type="ChEBI" id="CHEBI:37565"/>
    </ligand>
</feature>
<feature type="binding site" evidence="8">
    <location>
        <begin position="12"/>
        <end position="18"/>
    </location>
    <ligand>
        <name>GTP</name>
        <dbReference type="ChEBI" id="CHEBI:37565"/>
    </ligand>
</feature>
<name>A0A0W0GIH1_9CHLR</name>
<comment type="function">
    <text evidence="8">Plays an important role in the de novo pathway of purine nucleotide biosynthesis. Catalyzes the first committed step in the biosynthesis of AMP from IMP.</text>
</comment>
<feature type="binding site" evidence="8">
    <location>
        <position position="40"/>
    </location>
    <ligand>
        <name>Mg(2+)</name>
        <dbReference type="ChEBI" id="CHEBI:18420"/>
    </ligand>
</feature>
<dbReference type="EMBL" id="LFDV01000002">
    <property type="protein sequence ID" value="KTB48359.1"/>
    <property type="molecule type" value="Genomic_DNA"/>
</dbReference>
<dbReference type="SMART" id="SM00788">
    <property type="entry name" value="Adenylsucc_synt"/>
    <property type="match status" value="1"/>
</dbReference>
<dbReference type="FunFam" id="3.90.170.10:FF:000001">
    <property type="entry name" value="Adenylosuccinate synthetase"/>
    <property type="match status" value="1"/>
</dbReference>
<dbReference type="Gene3D" id="1.10.300.10">
    <property type="entry name" value="Adenylosuccinate Synthetase, subunit A, domain 2"/>
    <property type="match status" value="1"/>
</dbReference>
<dbReference type="InterPro" id="IPR042111">
    <property type="entry name" value="Adenylosuccinate_synth_dom3"/>
</dbReference>
<dbReference type="EC" id="6.3.4.4" evidence="8 9"/>
<gene>
    <name evidence="8" type="primary">purA</name>
    <name evidence="10" type="ORF">DEALK_12050</name>
</gene>
<dbReference type="PANTHER" id="PTHR11846:SF0">
    <property type="entry name" value="ADENYLOSUCCINATE SYNTHETASE"/>
    <property type="match status" value="1"/>
</dbReference>
<keyword evidence="3 8" id="KW-0479">Metal-binding</keyword>
<dbReference type="GO" id="GO:0005525">
    <property type="term" value="F:GTP binding"/>
    <property type="evidence" value="ECO:0007669"/>
    <property type="project" value="UniProtKB-UniRule"/>
</dbReference>
<evidence type="ECO:0000313" key="10">
    <source>
        <dbReference type="EMBL" id="KTB48359.1"/>
    </source>
</evidence>
<dbReference type="InterPro" id="IPR001114">
    <property type="entry name" value="Adenylosuccinate_synthetase"/>
</dbReference>
<dbReference type="CDD" id="cd03108">
    <property type="entry name" value="AdSS"/>
    <property type="match status" value="1"/>
</dbReference>
<evidence type="ECO:0000256" key="5">
    <source>
        <dbReference type="ARBA" id="ARBA00022755"/>
    </source>
</evidence>
<dbReference type="AlphaFoldDB" id="A0A0W0GIH1"/>
<feature type="binding site" description="in other chain" evidence="8">
    <location>
        <position position="238"/>
    </location>
    <ligand>
        <name>IMP</name>
        <dbReference type="ChEBI" id="CHEBI:58053"/>
        <note>ligand shared between dimeric partners</note>
    </ligand>
</feature>
<evidence type="ECO:0000256" key="1">
    <source>
        <dbReference type="ARBA" id="ARBA00011738"/>
    </source>
</evidence>